<sequence length="91" mass="10581">MEGLIIVLFVIIAMIMHFSRIESHEDNIKNKIDSLGGCLINYERRNFFTGIGPFILVGKRKMVYRIEYEVEGIKKEGWVRFGGLSGPDWRM</sequence>
<protein>
    <recommendedName>
        <fullName evidence="3">DUF3301 domain-containing protein</fullName>
    </recommendedName>
</protein>
<dbReference type="EMBL" id="CP120733">
    <property type="protein sequence ID" value="WFD08715.1"/>
    <property type="molecule type" value="Genomic_DNA"/>
</dbReference>
<dbReference type="Proteomes" id="UP001222800">
    <property type="component" value="Chromosome"/>
</dbReference>
<evidence type="ECO:0000313" key="1">
    <source>
        <dbReference type="EMBL" id="WFD08715.1"/>
    </source>
</evidence>
<gene>
    <name evidence="1" type="ORF">P4S50_09920</name>
</gene>
<dbReference type="RefSeq" id="WP_277730623.1">
    <property type="nucleotide sequence ID" value="NZ_CP120733.1"/>
</dbReference>
<name>A0ABY8ECX6_9FIRM</name>
<accession>A0ABY8ECX6</accession>
<keyword evidence="2" id="KW-1185">Reference proteome</keyword>
<proteinExistence type="predicted"/>
<evidence type="ECO:0000313" key="2">
    <source>
        <dbReference type="Proteomes" id="UP001222800"/>
    </source>
</evidence>
<reference evidence="1 2" key="1">
    <citation type="submission" date="2023-03" db="EMBL/GenBank/DDBJ databases">
        <title>Complete genome sequence of Tepidibacter sp. SWIR-1, isolated from a deep-sea hydrothermal vent.</title>
        <authorList>
            <person name="Li X."/>
        </authorList>
    </citation>
    <scope>NUCLEOTIDE SEQUENCE [LARGE SCALE GENOMIC DNA]</scope>
    <source>
        <strain evidence="1 2">SWIR-1</strain>
    </source>
</reference>
<evidence type="ECO:0008006" key="3">
    <source>
        <dbReference type="Google" id="ProtNLM"/>
    </source>
</evidence>
<organism evidence="1 2">
    <name type="scientific">Tepidibacter hydrothermalis</name>
    <dbReference type="NCBI Taxonomy" id="3036126"/>
    <lineage>
        <taxon>Bacteria</taxon>
        <taxon>Bacillati</taxon>
        <taxon>Bacillota</taxon>
        <taxon>Clostridia</taxon>
        <taxon>Peptostreptococcales</taxon>
        <taxon>Peptostreptococcaceae</taxon>
        <taxon>Tepidibacter</taxon>
    </lineage>
</organism>